<dbReference type="InterPro" id="IPR029060">
    <property type="entry name" value="PIN-like_dom_sf"/>
</dbReference>
<evidence type="ECO:0000313" key="2">
    <source>
        <dbReference type="EMBL" id="OGK41973.1"/>
    </source>
</evidence>
<proteinExistence type="predicted"/>
<dbReference type="SUPFAM" id="SSF88723">
    <property type="entry name" value="PIN domain-like"/>
    <property type="match status" value="1"/>
</dbReference>
<organism evidence="2 3">
    <name type="scientific">Candidatus Roizmanbacteria bacterium RIFCSPLOWO2_01_FULL_35_13</name>
    <dbReference type="NCBI Taxonomy" id="1802055"/>
    <lineage>
        <taxon>Bacteria</taxon>
        <taxon>Candidatus Roizmaniibacteriota</taxon>
    </lineage>
</organism>
<dbReference type="Proteomes" id="UP000179270">
    <property type="component" value="Unassembled WGS sequence"/>
</dbReference>
<protein>
    <recommendedName>
        <fullName evidence="1">PIN domain-containing protein</fullName>
    </recommendedName>
</protein>
<evidence type="ECO:0000259" key="1">
    <source>
        <dbReference type="SMART" id="SM00670"/>
    </source>
</evidence>
<name>A0A1F7IF40_9BACT</name>
<gene>
    <name evidence="2" type="ORF">A3A74_04725</name>
</gene>
<evidence type="ECO:0000313" key="3">
    <source>
        <dbReference type="Proteomes" id="UP000179270"/>
    </source>
</evidence>
<accession>A0A1F7IF40</accession>
<dbReference type="EMBL" id="MGAF01000014">
    <property type="protein sequence ID" value="OGK41973.1"/>
    <property type="molecule type" value="Genomic_DNA"/>
</dbReference>
<comment type="caution">
    <text evidence="2">The sequence shown here is derived from an EMBL/GenBank/DDBJ whole genome shotgun (WGS) entry which is preliminary data.</text>
</comment>
<dbReference type="AlphaFoldDB" id="A0A1F7IF40"/>
<dbReference type="SMART" id="SM00670">
    <property type="entry name" value="PINc"/>
    <property type="match status" value="1"/>
</dbReference>
<dbReference type="STRING" id="1802055.A3A74_04725"/>
<dbReference type="InterPro" id="IPR002716">
    <property type="entry name" value="PIN_dom"/>
</dbReference>
<dbReference type="Pfam" id="PF13470">
    <property type="entry name" value="PIN_3"/>
    <property type="match status" value="1"/>
</dbReference>
<sequence>MIKVFFDASVIFSAIYSESGSSRKLTDFVKLRDIVGITTQTVIEEVEDNINKFRDRKASPKQFIKDSNFIVREKIKQSETKTYAEIVNEKDRHVLAGAILTGCSYLVTLDKKHLNNPLIKIKISKIIIVSPKELLNAIA</sequence>
<feature type="domain" description="PIN" evidence="1">
    <location>
        <begin position="2"/>
        <end position="115"/>
    </location>
</feature>
<reference evidence="2 3" key="1">
    <citation type="journal article" date="2016" name="Nat. Commun.">
        <title>Thousands of microbial genomes shed light on interconnected biogeochemical processes in an aquifer system.</title>
        <authorList>
            <person name="Anantharaman K."/>
            <person name="Brown C.T."/>
            <person name="Hug L.A."/>
            <person name="Sharon I."/>
            <person name="Castelle C.J."/>
            <person name="Probst A.J."/>
            <person name="Thomas B.C."/>
            <person name="Singh A."/>
            <person name="Wilkins M.J."/>
            <person name="Karaoz U."/>
            <person name="Brodie E.L."/>
            <person name="Williams K.H."/>
            <person name="Hubbard S.S."/>
            <person name="Banfield J.F."/>
        </authorList>
    </citation>
    <scope>NUCLEOTIDE SEQUENCE [LARGE SCALE GENOMIC DNA]</scope>
</reference>